<feature type="domain" description="Mos1 transposase HTH" evidence="1">
    <location>
        <begin position="4"/>
        <end position="53"/>
    </location>
</feature>
<dbReference type="InterPro" id="IPR041426">
    <property type="entry name" value="Mos1_HTH"/>
</dbReference>
<dbReference type="InterPro" id="IPR036388">
    <property type="entry name" value="WH-like_DNA-bd_sf"/>
</dbReference>
<dbReference type="AlphaFoldDB" id="A0A137P5B5"/>
<evidence type="ECO:0000313" key="2">
    <source>
        <dbReference type="EMBL" id="KXN70198.1"/>
    </source>
</evidence>
<protein>
    <recommendedName>
        <fullName evidence="1">Mos1 transposase HTH domain-containing protein</fullName>
    </recommendedName>
</protein>
<organism evidence="2 3">
    <name type="scientific">Conidiobolus coronatus (strain ATCC 28846 / CBS 209.66 / NRRL 28638)</name>
    <name type="common">Delacroixia coronata</name>
    <dbReference type="NCBI Taxonomy" id="796925"/>
    <lineage>
        <taxon>Eukaryota</taxon>
        <taxon>Fungi</taxon>
        <taxon>Fungi incertae sedis</taxon>
        <taxon>Zoopagomycota</taxon>
        <taxon>Entomophthoromycotina</taxon>
        <taxon>Entomophthoromycetes</taxon>
        <taxon>Entomophthorales</taxon>
        <taxon>Ancylistaceae</taxon>
        <taxon>Conidiobolus</taxon>
    </lineage>
</organism>
<proteinExistence type="predicted"/>
<keyword evidence="3" id="KW-1185">Reference proteome</keyword>
<sequence length="337" mass="38882">MDIKRNIKSAILELFNKGKSETEAYKELSKTHSSYKISEKAIRNWYEKFMSEDSNLNGQKEVSSEKNLTDEHLIELIRENPDLTLYQKDNFKFTDEFLIELINKNPHLNLEQLAKLAGTSSETIRYRIKQINSNGERVKYVKKKYRPDGFGGPNSKLTDEYLINLVNENPDLDLSGLSELAGCSRTTISRKIRLIKQSGKSINYVKKNKAKTEDELLINLIDEDSSLTHEEIGRLTDRSNYTISRRIKEINSSGEKVKYACKIYELKISDEFLINLINENPSLSMNELAKLAGVARSTISNRIIQINKGEKKVNYIDKRFQKSKPQTNEKSKNKTRE</sequence>
<gene>
    <name evidence="2" type="ORF">CONCODRAFT_7283</name>
</gene>
<evidence type="ECO:0000259" key="1">
    <source>
        <dbReference type="Pfam" id="PF17906"/>
    </source>
</evidence>
<dbReference type="Pfam" id="PF17906">
    <property type="entry name" value="HTH_48"/>
    <property type="match status" value="1"/>
</dbReference>
<dbReference type="Proteomes" id="UP000070444">
    <property type="component" value="Unassembled WGS sequence"/>
</dbReference>
<evidence type="ECO:0000313" key="3">
    <source>
        <dbReference type="Proteomes" id="UP000070444"/>
    </source>
</evidence>
<dbReference type="EMBL" id="KQ964510">
    <property type="protein sequence ID" value="KXN70198.1"/>
    <property type="molecule type" value="Genomic_DNA"/>
</dbReference>
<dbReference type="Gene3D" id="1.10.10.1450">
    <property type="match status" value="1"/>
</dbReference>
<reference evidence="2 3" key="1">
    <citation type="journal article" date="2015" name="Genome Biol. Evol.">
        <title>Phylogenomic analyses indicate that early fungi evolved digesting cell walls of algal ancestors of land plants.</title>
        <authorList>
            <person name="Chang Y."/>
            <person name="Wang S."/>
            <person name="Sekimoto S."/>
            <person name="Aerts A.L."/>
            <person name="Choi C."/>
            <person name="Clum A."/>
            <person name="LaButti K.M."/>
            <person name="Lindquist E.A."/>
            <person name="Yee Ngan C."/>
            <person name="Ohm R.A."/>
            <person name="Salamov A.A."/>
            <person name="Grigoriev I.V."/>
            <person name="Spatafora J.W."/>
            <person name="Berbee M.L."/>
        </authorList>
    </citation>
    <scope>NUCLEOTIDE SEQUENCE [LARGE SCALE GENOMIC DNA]</scope>
    <source>
        <strain evidence="2 3">NRRL 28638</strain>
    </source>
</reference>
<name>A0A137P5B5_CONC2</name>
<dbReference type="Gene3D" id="1.10.10.10">
    <property type="entry name" value="Winged helix-like DNA-binding domain superfamily/Winged helix DNA-binding domain"/>
    <property type="match status" value="2"/>
</dbReference>
<accession>A0A137P5B5</accession>